<dbReference type="RefSeq" id="WP_376865358.1">
    <property type="nucleotide sequence ID" value="NZ_JBHRYB010000005.1"/>
</dbReference>
<reference evidence="3" key="1">
    <citation type="journal article" date="2019" name="Int. J. Syst. Evol. Microbiol.">
        <title>The Global Catalogue of Microorganisms (GCM) 10K type strain sequencing project: providing services to taxonomists for standard genome sequencing and annotation.</title>
        <authorList>
            <consortium name="The Broad Institute Genomics Platform"/>
            <consortium name="The Broad Institute Genome Sequencing Center for Infectious Disease"/>
            <person name="Wu L."/>
            <person name="Ma J."/>
        </authorList>
    </citation>
    <scope>NUCLEOTIDE SEQUENCE [LARGE SCALE GENOMIC DNA]</scope>
    <source>
        <strain evidence="3">KCTC 42424</strain>
    </source>
</reference>
<dbReference type="InterPro" id="IPR053136">
    <property type="entry name" value="UTP_pyrophosphatase-like"/>
</dbReference>
<gene>
    <name evidence="2" type="ORF">ACFOMG_05760</name>
</gene>
<dbReference type="PANTHER" id="PTHR30399:SF1">
    <property type="entry name" value="UTP PYROPHOSPHATASE"/>
    <property type="match status" value="1"/>
</dbReference>
<proteinExistence type="predicted"/>
<evidence type="ECO:0000313" key="3">
    <source>
        <dbReference type="Proteomes" id="UP001595722"/>
    </source>
</evidence>
<dbReference type="Gene3D" id="3.30.2010.10">
    <property type="entry name" value="Metalloproteases ('zincins'), catalytic domain"/>
    <property type="match status" value="1"/>
</dbReference>
<comment type="caution">
    <text evidence="2">The sequence shown here is derived from an EMBL/GenBank/DDBJ whole genome shotgun (WGS) entry which is preliminary data.</text>
</comment>
<protein>
    <submittedName>
        <fullName evidence="2">M48 family metallopeptidase</fullName>
    </submittedName>
</protein>
<keyword evidence="3" id="KW-1185">Reference proteome</keyword>
<sequence length="234" mass="27320">MVARKSYQQQMSVDIAGEAVVLHIRAMRRKSLRLGVNEQGEIDLRIPLGCAKAEVLAFVNANEGWLRQQRQALLQRQQQQLQCYTLLGNELAVRVSALDEFLVSEQCIWIPAHWGHSELREQMDRWLRPQARSQFQQLIDLWWPLFQSFATQKPVLRVKKMRTRWGSLSQRGYINLNLALMQLPLELIELVVVHELCHLRHFDHGPGFKALMSEVLPDWRARERELQARSALVL</sequence>
<dbReference type="PANTHER" id="PTHR30399">
    <property type="entry name" value="UNCHARACTERIZED PROTEIN YGJP"/>
    <property type="match status" value="1"/>
</dbReference>
<accession>A0ABV7VSH3</accession>
<dbReference type="EMBL" id="JBHRYB010000005">
    <property type="protein sequence ID" value="MFC3679617.1"/>
    <property type="molecule type" value="Genomic_DNA"/>
</dbReference>
<dbReference type="InterPro" id="IPR002725">
    <property type="entry name" value="YgjP-like_metallopeptidase"/>
</dbReference>
<evidence type="ECO:0000313" key="2">
    <source>
        <dbReference type="EMBL" id="MFC3679617.1"/>
    </source>
</evidence>
<dbReference type="Pfam" id="PF01863">
    <property type="entry name" value="YgjP-like"/>
    <property type="match status" value="1"/>
</dbReference>
<dbReference type="Proteomes" id="UP001595722">
    <property type="component" value="Unassembled WGS sequence"/>
</dbReference>
<organism evidence="2 3">
    <name type="scientific">Bacterioplanoides pacificum</name>
    <dbReference type="NCBI Taxonomy" id="1171596"/>
    <lineage>
        <taxon>Bacteria</taxon>
        <taxon>Pseudomonadati</taxon>
        <taxon>Pseudomonadota</taxon>
        <taxon>Gammaproteobacteria</taxon>
        <taxon>Oceanospirillales</taxon>
        <taxon>Oceanospirillaceae</taxon>
        <taxon>Bacterioplanoides</taxon>
    </lineage>
</organism>
<dbReference type="CDD" id="cd07344">
    <property type="entry name" value="M48_yhfN_like"/>
    <property type="match status" value="1"/>
</dbReference>
<name>A0ABV7VSH3_9GAMM</name>
<evidence type="ECO:0000259" key="1">
    <source>
        <dbReference type="Pfam" id="PF01863"/>
    </source>
</evidence>
<feature type="domain" description="YgjP-like metallopeptidase" evidence="1">
    <location>
        <begin position="30"/>
        <end position="228"/>
    </location>
</feature>